<organism evidence="1 2">
    <name type="scientific">Aspergillus kawachii</name>
    <name type="common">White koji mold</name>
    <name type="synonym">Aspergillus awamori var. kawachi</name>
    <dbReference type="NCBI Taxonomy" id="1069201"/>
    <lineage>
        <taxon>Eukaryota</taxon>
        <taxon>Fungi</taxon>
        <taxon>Dikarya</taxon>
        <taxon>Ascomycota</taxon>
        <taxon>Pezizomycotina</taxon>
        <taxon>Eurotiomycetes</taxon>
        <taxon>Eurotiomycetidae</taxon>
        <taxon>Eurotiales</taxon>
        <taxon>Aspergillaceae</taxon>
        <taxon>Aspergillus</taxon>
        <taxon>Aspergillus subgen. Circumdati</taxon>
    </lineage>
</organism>
<dbReference type="Proteomes" id="UP000661280">
    <property type="component" value="Chromosome 6"/>
</dbReference>
<protein>
    <submittedName>
        <fullName evidence="1">Uncharacterized protein</fullName>
    </submittedName>
</protein>
<evidence type="ECO:0000313" key="1">
    <source>
        <dbReference type="EMBL" id="BCS02022.1"/>
    </source>
</evidence>
<dbReference type="EMBL" id="AP024430">
    <property type="protein sequence ID" value="BCS02022.1"/>
    <property type="molecule type" value="Genomic_DNA"/>
</dbReference>
<reference evidence="1" key="2">
    <citation type="submission" date="2021-02" db="EMBL/GenBank/DDBJ databases">
        <title>Aspergillus luchuensis mut. kawachii IFO 4304 genome sequence.</title>
        <authorList>
            <person name="Mori K."/>
            <person name="Kadooka C."/>
            <person name="Goto M."/>
            <person name="Futagami T."/>
        </authorList>
    </citation>
    <scope>NUCLEOTIDE SEQUENCE</scope>
    <source>
        <strain evidence="1">IFO 4308</strain>
    </source>
</reference>
<name>A0A7R8A210_ASPKA</name>
<proteinExistence type="predicted"/>
<dbReference type="KEGG" id="aluc:AKAW2_60286A"/>
<dbReference type="AlphaFoldDB" id="A0A7R8A210"/>
<gene>
    <name evidence="1" type="ORF">AKAW2_60286A</name>
</gene>
<reference evidence="1" key="1">
    <citation type="submission" date="2021-01" db="EMBL/GenBank/DDBJ databases">
        <authorList>
            <consortium name="Aspergillus luchuensis mut. kawachii IFO 4304 genome sequencing consortium"/>
            <person name="Kazuki M."/>
            <person name="Futagami T."/>
        </authorList>
    </citation>
    <scope>NUCLEOTIDE SEQUENCE</scope>
    <source>
        <strain evidence="1">IFO 4308</strain>
    </source>
</reference>
<dbReference type="GeneID" id="64963343"/>
<keyword evidence="2" id="KW-1185">Reference proteome</keyword>
<evidence type="ECO:0000313" key="2">
    <source>
        <dbReference type="Proteomes" id="UP000661280"/>
    </source>
</evidence>
<sequence>MAYISNAAPSHSTVLIRQPGSLQEQDALSPPSRWVSAFSEVWRVKFLPRVQLVSMRFAAHILTEIKMPGEKFRVVRSLYLLRSCLPRIMVGIDNITFITA</sequence>
<accession>A0A7R8A210</accession>
<dbReference type="RefSeq" id="XP_041545784.1">
    <property type="nucleotide sequence ID" value="XM_041692395.1"/>
</dbReference>